<protein>
    <submittedName>
        <fullName evidence="1">Uncharacterized protein</fullName>
    </submittedName>
</protein>
<evidence type="ECO:0000313" key="2">
    <source>
        <dbReference type="Proteomes" id="UP001215280"/>
    </source>
</evidence>
<name>A0AAD7MSF1_9AGAR</name>
<proteinExistence type="predicted"/>
<sequence>DCLASVSTIHNCASHNCPVTTTREIIQERKKTGRFDNEVTHTPDTSDLVLNLAQLRSARYLQ</sequence>
<dbReference type="Proteomes" id="UP001215280">
    <property type="component" value="Unassembled WGS sequence"/>
</dbReference>
<feature type="non-terminal residue" evidence="1">
    <location>
        <position position="1"/>
    </location>
</feature>
<dbReference type="EMBL" id="JARJLG010000189">
    <property type="protein sequence ID" value="KAJ7730628.1"/>
    <property type="molecule type" value="Genomic_DNA"/>
</dbReference>
<dbReference type="AlphaFoldDB" id="A0AAD7MSF1"/>
<comment type="caution">
    <text evidence="1">The sequence shown here is derived from an EMBL/GenBank/DDBJ whole genome shotgun (WGS) entry which is preliminary data.</text>
</comment>
<gene>
    <name evidence="1" type="ORF">DFH07DRAFT_682749</name>
</gene>
<reference evidence="1" key="1">
    <citation type="submission" date="2023-03" db="EMBL/GenBank/DDBJ databases">
        <title>Massive genome expansion in bonnet fungi (Mycena s.s.) driven by repeated elements and novel gene families across ecological guilds.</title>
        <authorList>
            <consortium name="Lawrence Berkeley National Laboratory"/>
            <person name="Harder C.B."/>
            <person name="Miyauchi S."/>
            <person name="Viragh M."/>
            <person name="Kuo A."/>
            <person name="Thoen E."/>
            <person name="Andreopoulos B."/>
            <person name="Lu D."/>
            <person name="Skrede I."/>
            <person name="Drula E."/>
            <person name="Henrissat B."/>
            <person name="Morin E."/>
            <person name="Kohler A."/>
            <person name="Barry K."/>
            <person name="LaButti K."/>
            <person name="Morin E."/>
            <person name="Salamov A."/>
            <person name="Lipzen A."/>
            <person name="Mereny Z."/>
            <person name="Hegedus B."/>
            <person name="Baldrian P."/>
            <person name="Stursova M."/>
            <person name="Weitz H."/>
            <person name="Taylor A."/>
            <person name="Grigoriev I.V."/>
            <person name="Nagy L.G."/>
            <person name="Martin F."/>
            <person name="Kauserud H."/>
        </authorList>
    </citation>
    <scope>NUCLEOTIDE SEQUENCE</scope>
    <source>
        <strain evidence="1">CBHHK188m</strain>
    </source>
</reference>
<keyword evidence="2" id="KW-1185">Reference proteome</keyword>
<feature type="non-terminal residue" evidence="1">
    <location>
        <position position="62"/>
    </location>
</feature>
<organism evidence="1 2">
    <name type="scientific">Mycena maculata</name>
    <dbReference type="NCBI Taxonomy" id="230809"/>
    <lineage>
        <taxon>Eukaryota</taxon>
        <taxon>Fungi</taxon>
        <taxon>Dikarya</taxon>
        <taxon>Basidiomycota</taxon>
        <taxon>Agaricomycotina</taxon>
        <taxon>Agaricomycetes</taxon>
        <taxon>Agaricomycetidae</taxon>
        <taxon>Agaricales</taxon>
        <taxon>Marasmiineae</taxon>
        <taxon>Mycenaceae</taxon>
        <taxon>Mycena</taxon>
    </lineage>
</organism>
<evidence type="ECO:0000313" key="1">
    <source>
        <dbReference type="EMBL" id="KAJ7730628.1"/>
    </source>
</evidence>
<accession>A0AAD7MSF1</accession>